<proteinExistence type="predicted"/>
<reference evidence="4" key="1">
    <citation type="submission" date="2016-10" db="EMBL/GenBank/DDBJ databases">
        <authorList>
            <person name="Varghese N."/>
            <person name="Submissions S."/>
        </authorList>
    </citation>
    <scope>NUCLEOTIDE SEQUENCE [LARGE SCALE GENOMIC DNA]</scope>
    <source>
        <strain evidence="4">DSM 45422</strain>
    </source>
</reference>
<protein>
    <submittedName>
        <fullName evidence="3">TIR domain-containing protein</fullName>
    </submittedName>
</protein>
<feature type="transmembrane region" description="Helical" evidence="1">
    <location>
        <begin position="306"/>
        <end position="326"/>
    </location>
</feature>
<organism evidence="3 4">
    <name type="scientific">Geodermatophilus africanus</name>
    <dbReference type="NCBI Taxonomy" id="1137993"/>
    <lineage>
        <taxon>Bacteria</taxon>
        <taxon>Bacillati</taxon>
        <taxon>Actinomycetota</taxon>
        <taxon>Actinomycetes</taxon>
        <taxon>Geodermatophilales</taxon>
        <taxon>Geodermatophilaceae</taxon>
        <taxon>Geodermatophilus</taxon>
    </lineage>
</organism>
<evidence type="ECO:0000259" key="2">
    <source>
        <dbReference type="Pfam" id="PF13676"/>
    </source>
</evidence>
<evidence type="ECO:0000313" key="4">
    <source>
        <dbReference type="Proteomes" id="UP000198921"/>
    </source>
</evidence>
<dbReference type="STRING" id="1137993.SAMN05660209_04992"/>
<evidence type="ECO:0000313" key="3">
    <source>
        <dbReference type="EMBL" id="SDZ19507.1"/>
    </source>
</evidence>
<feature type="domain" description="TIR" evidence="2">
    <location>
        <begin position="36"/>
        <end position="174"/>
    </location>
</feature>
<dbReference type="InterPro" id="IPR000157">
    <property type="entry name" value="TIR_dom"/>
</dbReference>
<keyword evidence="1" id="KW-0812">Transmembrane</keyword>
<dbReference type="OrthoDB" id="3654490at2"/>
<dbReference type="Gene3D" id="3.40.50.10140">
    <property type="entry name" value="Toll/interleukin-1 receptor homology (TIR) domain"/>
    <property type="match status" value="1"/>
</dbReference>
<dbReference type="InterPro" id="IPR035897">
    <property type="entry name" value="Toll_tir_struct_dom_sf"/>
</dbReference>
<dbReference type="GO" id="GO:0007165">
    <property type="term" value="P:signal transduction"/>
    <property type="evidence" value="ECO:0007669"/>
    <property type="project" value="InterPro"/>
</dbReference>
<dbReference type="Proteomes" id="UP000198921">
    <property type="component" value="Unassembled WGS sequence"/>
</dbReference>
<dbReference type="SUPFAM" id="SSF52200">
    <property type="entry name" value="Toll/Interleukin receptor TIR domain"/>
    <property type="match status" value="1"/>
</dbReference>
<accession>A0A1H3R1F0</accession>
<dbReference type="AlphaFoldDB" id="A0A1H3R1F0"/>
<evidence type="ECO:0000256" key="1">
    <source>
        <dbReference type="SAM" id="Phobius"/>
    </source>
</evidence>
<gene>
    <name evidence="3" type="ORF">SAMN05660209_04992</name>
</gene>
<keyword evidence="1" id="KW-0472">Membrane</keyword>
<dbReference type="EMBL" id="FNOT01000028">
    <property type="protein sequence ID" value="SDZ19507.1"/>
    <property type="molecule type" value="Genomic_DNA"/>
</dbReference>
<feature type="transmembrane region" description="Helical" evidence="1">
    <location>
        <begin position="252"/>
        <end position="272"/>
    </location>
</feature>
<keyword evidence="4" id="KW-1185">Reference proteome</keyword>
<sequence>MHQAVISTAGAGGKPHLSIYSAASCRGGAMAGLGGIFISYRREDTADATGRLADLLVDRFGSARVFMDVNNIEPGQDFIRRINTAIAACDVLLVPIGSKWLAVDKNGQPRICGPDDLVSLEIRAALERRIVVIPILIDGAAMVGSTRLPEGLKDLARRHAVLLRHASFAADAERIIQLLDRVLATAELRREDRRSQLNPSPSPDDSSDPADEIWSLLVKRVKRRKRLWWGTYSLSILLATAPASIINPSDDGPFAIVSTMLVLATGLVWCVWKLQSEIANQRLLVDQLPVNAQVEPIRRALSRRHIIQMAMICLLVSLLFGVGMVVSPPDPGPETTGARALPALTARLDYGIR</sequence>
<dbReference type="Pfam" id="PF13676">
    <property type="entry name" value="TIR_2"/>
    <property type="match status" value="1"/>
</dbReference>
<feature type="transmembrane region" description="Helical" evidence="1">
    <location>
        <begin position="227"/>
        <end position="246"/>
    </location>
</feature>
<keyword evidence="1" id="KW-1133">Transmembrane helix</keyword>
<name>A0A1H3R1F0_9ACTN</name>